<dbReference type="InterPro" id="IPR044880">
    <property type="entry name" value="NCX_ion-bd_dom_sf"/>
</dbReference>
<dbReference type="Gene3D" id="6.10.280.80">
    <property type="entry name" value="NCX, peripheral helical region"/>
    <property type="match status" value="1"/>
</dbReference>
<dbReference type="Pfam" id="PF01699">
    <property type="entry name" value="Na_Ca_ex"/>
    <property type="match status" value="2"/>
</dbReference>
<evidence type="ECO:0000256" key="1">
    <source>
        <dbReference type="ARBA" id="ARBA00004141"/>
    </source>
</evidence>
<evidence type="ECO:0000256" key="4">
    <source>
        <dbReference type="ARBA" id="ARBA00023136"/>
    </source>
</evidence>
<keyword evidence="2 5" id="KW-0812">Transmembrane</keyword>
<evidence type="ECO:0000256" key="2">
    <source>
        <dbReference type="ARBA" id="ARBA00022692"/>
    </source>
</evidence>
<protein>
    <submittedName>
        <fullName evidence="7">Calcium/sodium antiporter</fullName>
    </submittedName>
</protein>
<dbReference type="RefSeq" id="WP_344329315.1">
    <property type="nucleotide sequence ID" value="NZ_BAAAPY010000010.1"/>
</dbReference>
<dbReference type="Proteomes" id="UP001501480">
    <property type="component" value="Unassembled WGS sequence"/>
</dbReference>
<proteinExistence type="predicted"/>
<evidence type="ECO:0000256" key="3">
    <source>
        <dbReference type="ARBA" id="ARBA00022989"/>
    </source>
</evidence>
<keyword evidence="8" id="KW-1185">Reference proteome</keyword>
<feature type="domain" description="Sodium/calcium exchanger membrane region" evidence="6">
    <location>
        <begin position="169"/>
        <end position="312"/>
    </location>
</feature>
<feature type="transmembrane region" description="Helical" evidence="5">
    <location>
        <begin position="131"/>
        <end position="148"/>
    </location>
</feature>
<evidence type="ECO:0000256" key="5">
    <source>
        <dbReference type="SAM" id="Phobius"/>
    </source>
</evidence>
<dbReference type="InterPro" id="IPR004481">
    <property type="entry name" value="K/Na/Ca-exchanger"/>
</dbReference>
<dbReference type="PANTHER" id="PTHR10846">
    <property type="entry name" value="SODIUM/POTASSIUM/CALCIUM EXCHANGER"/>
    <property type="match status" value="1"/>
</dbReference>
<feature type="transmembrane region" description="Helical" evidence="5">
    <location>
        <begin position="169"/>
        <end position="188"/>
    </location>
</feature>
<feature type="transmembrane region" description="Helical" evidence="5">
    <location>
        <begin position="268"/>
        <end position="291"/>
    </location>
</feature>
<feature type="transmembrane region" description="Helical" evidence="5">
    <location>
        <begin position="233"/>
        <end position="256"/>
    </location>
</feature>
<reference evidence="7 8" key="1">
    <citation type="journal article" date="2019" name="Int. J. Syst. Evol. Microbiol.">
        <title>The Global Catalogue of Microorganisms (GCM) 10K type strain sequencing project: providing services to taxonomists for standard genome sequencing and annotation.</title>
        <authorList>
            <consortium name="The Broad Institute Genomics Platform"/>
            <consortium name="The Broad Institute Genome Sequencing Center for Infectious Disease"/>
            <person name="Wu L."/>
            <person name="Ma J."/>
        </authorList>
    </citation>
    <scope>NUCLEOTIDE SEQUENCE [LARGE SCALE GENOMIC DNA]</scope>
    <source>
        <strain evidence="7 8">JCM 15749</strain>
    </source>
</reference>
<keyword evidence="3 5" id="KW-1133">Transmembrane helix</keyword>
<dbReference type="EMBL" id="BAAAPY010000010">
    <property type="protein sequence ID" value="GAA2083215.1"/>
    <property type="molecule type" value="Genomic_DNA"/>
</dbReference>
<evidence type="ECO:0000313" key="7">
    <source>
        <dbReference type="EMBL" id="GAA2083215.1"/>
    </source>
</evidence>
<name>A0ABN2W4G0_9ACTN</name>
<sequence>MNLLDVVLVLIGLVLLVGGGEALVRGASSIAQRLGMSSLVVGLTVVATATSAPEFAVTTGAVLRGQPELAVGNVVGSNIANILLILGISAIILPLLTSRRLLRIDIPFMVALSVLLLVLALDGSISRWDGLLLLGLFVAHLAYSVTTGRSDPDDPAADEAATPLPLGRAVVVLVVGVGLLVLGSRWLVDGASAIASDLGLSDLVIGLTVVAIGTSLPELAASVVAARKGERDLAIGNIVGSNIVNIGLVLGVPALLVGDGIDVPRAAVVLDLPLMIAVAVALVPVAFTGFVIRRWEGAIFVALYVSYLAYLVLWATDHDALDSFTLVVGAFVLPIVALTLVLLAVHEWGLIRGRAQARRERG</sequence>
<dbReference type="Gene3D" id="1.20.1420.30">
    <property type="entry name" value="NCX, central ion-binding region"/>
    <property type="match status" value="1"/>
</dbReference>
<feature type="domain" description="Sodium/calcium exchanger membrane region" evidence="6">
    <location>
        <begin position="6"/>
        <end position="144"/>
    </location>
</feature>
<feature type="transmembrane region" description="Helical" evidence="5">
    <location>
        <begin position="328"/>
        <end position="351"/>
    </location>
</feature>
<feature type="transmembrane region" description="Helical" evidence="5">
    <location>
        <begin position="203"/>
        <end position="226"/>
    </location>
</feature>
<keyword evidence="4 5" id="KW-0472">Membrane</keyword>
<accession>A0ABN2W4G0</accession>
<organism evidence="7 8">
    <name type="scientific">Aeromicrobium halocynthiae</name>
    <dbReference type="NCBI Taxonomy" id="560557"/>
    <lineage>
        <taxon>Bacteria</taxon>
        <taxon>Bacillati</taxon>
        <taxon>Actinomycetota</taxon>
        <taxon>Actinomycetes</taxon>
        <taxon>Propionibacteriales</taxon>
        <taxon>Nocardioidaceae</taxon>
        <taxon>Aeromicrobium</taxon>
    </lineage>
</organism>
<evidence type="ECO:0000259" key="6">
    <source>
        <dbReference type="Pfam" id="PF01699"/>
    </source>
</evidence>
<comment type="subcellular location">
    <subcellularLocation>
        <location evidence="1">Membrane</location>
        <topology evidence="1">Multi-pass membrane protein</topology>
    </subcellularLocation>
</comment>
<gene>
    <name evidence="7" type="ORF">GCM10009821_25320</name>
</gene>
<dbReference type="PANTHER" id="PTHR10846:SF8">
    <property type="entry name" value="INNER MEMBRANE PROTEIN YRBG"/>
    <property type="match status" value="1"/>
</dbReference>
<dbReference type="NCBIfam" id="TIGR00367">
    <property type="entry name" value="calcium/sodium antiporter"/>
    <property type="match status" value="1"/>
</dbReference>
<comment type="caution">
    <text evidence="7">The sequence shown here is derived from an EMBL/GenBank/DDBJ whole genome shotgun (WGS) entry which is preliminary data.</text>
</comment>
<dbReference type="InterPro" id="IPR004837">
    <property type="entry name" value="NaCa_Exmemb"/>
</dbReference>
<evidence type="ECO:0000313" key="8">
    <source>
        <dbReference type="Proteomes" id="UP001501480"/>
    </source>
</evidence>
<feature type="transmembrane region" description="Helical" evidence="5">
    <location>
        <begin position="108"/>
        <end position="125"/>
    </location>
</feature>
<feature type="transmembrane region" description="Helical" evidence="5">
    <location>
        <begin position="79"/>
        <end position="96"/>
    </location>
</feature>
<feature type="transmembrane region" description="Helical" evidence="5">
    <location>
        <begin position="298"/>
        <end position="316"/>
    </location>
</feature>